<feature type="transmembrane region" description="Helical" evidence="7">
    <location>
        <begin position="26"/>
        <end position="46"/>
    </location>
</feature>
<evidence type="ECO:0000259" key="8">
    <source>
        <dbReference type="Pfam" id="PF09335"/>
    </source>
</evidence>
<keyword evidence="5 7" id="KW-1133">Transmembrane helix</keyword>
<dbReference type="RefSeq" id="WP_354619426.1">
    <property type="nucleotide sequence ID" value="NZ_JBEWYP010000010.1"/>
</dbReference>
<organism evidence="9 10">
    <name type="scientific">Sediminicola luteus</name>
    <dbReference type="NCBI Taxonomy" id="319238"/>
    <lineage>
        <taxon>Bacteria</taxon>
        <taxon>Pseudomonadati</taxon>
        <taxon>Bacteroidota</taxon>
        <taxon>Flavobacteriia</taxon>
        <taxon>Flavobacteriales</taxon>
        <taxon>Flavobacteriaceae</taxon>
        <taxon>Sediminicola</taxon>
    </lineage>
</organism>
<proteinExistence type="inferred from homology"/>
<feature type="domain" description="VTT" evidence="8">
    <location>
        <begin position="46"/>
        <end position="172"/>
    </location>
</feature>
<dbReference type="Pfam" id="PF09335">
    <property type="entry name" value="VTT_dom"/>
    <property type="match status" value="1"/>
</dbReference>
<evidence type="ECO:0000256" key="2">
    <source>
        <dbReference type="ARBA" id="ARBA00010792"/>
    </source>
</evidence>
<evidence type="ECO:0000256" key="3">
    <source>
        <dbReference type="ARBA" id="ARBA00022475"/>
    </source>
</evidence>
<reference evidence="9 10" key="1">
    <citation type="submission" date="2024-07" db="EMBL/GenBank/DDBJ databases">
        <title>The genome sequence of type strain Sediminicola luteus GDMCC 1.2596T.</title>
        <authorList>
            <person name="Liu Y."/>
        </authorList>
    </citation>
    <scope>NUCLEOTIDE SEQUENCE [LARGE SCALE GENOMIC DNA]</scope>
    <source>
        <strain evidence="9 10">GDMCC 1.2596</strain>
    </source>
</reference>
<dbReference type="EMBL" id="JBEWYP010000010">
    <property type="protein sequence ID" value="MET7030634.1"/>
    <property type="molecule type" value="Genomic_DNA"/>
</dbReference>
<feature type="transmembrane region" description="Helical" evidence="7">
    <location>
        <begin position="156"/>
        <end position="175"/>
    </location>
</feature>
<feature type="transmembrane region" description="Helical" evidence="7">
    <location>
        <begin position="187"/>
        <end position="209"/>
    </location>
</feature>
<keyword evidence="4 7" id="KW-0812">Transmembrane</keyword>
<protein>
    <submittedName>
        <fullName evidence="9">VTT domain-containing protein</fullName>
    </submittedName>
</protein>
<evidence type="ECO:0000256" key="7">
    <source>
        <dbReference type="RuleBase" id="RU367016"/>
    </source>
</evidence>
<dbReference type="InterPro" id="IPR032816">
    <property type="entry name" value="VTT_dom"/>
</dbReference>
<evidence type="ECO:0000313" key="9">
    <source>
        <dbReference type="EMBL" id="MET7030634.1"/>
    </source>
</evidence>
<evidence type="ECO:0000256" key="6">
    <source>
        <dbReference type="ARBA" id="ARBA00023136"/>
    </source>
</evidence>
<dbReference type="PANTHER" id="PTHR30353:SF0">
    <property type="entry name" value="TRANSMEMBRANE PROTEIN"/>
    <property type="match status" value="1"/>
</dbReference>
<accession>A0ABV2TZD4</accession>
<keyword evidence="10" id="KW-1185">Reference proteome</keyword>
<name>A0ABV2TZD4_9FLAO</name>
<gene>
    <name evidence="9" type="ORF">ABXZ32_14600</name>
</gene>
<keyword evidence="6 7" id="KW-0472">Membrane</keyword>
<evidence type="ECO:0000256" key="4">
    <source>
        <dbReference type="ARBA" id="ARBA00022692"/>
    </source>
</evidence>
<sequence>MDQLIDFILHTDDALISLVAENIYKAYFILFLIIMLETGLIVFPFLPGDGLLFSAGVVAASTDMNVWVLLVLLIIAAITGNIINYYVGLTLGAGLKQSNNYIIKNYLMAHVPKAEEFYAKHGGRAIIIGRFFPMVRTYIPFLAGIVRMERPIFMKYTVSGAIIWIMLFLLTGFFVGEIPWVKNNYGLIFVSLAIVTVLPLLFSVIMKIFKKLTT</sequence>
<evidence type="ECO:0000313" key="10">
    <source>
        <dbReference type="Proteomes" id="UP001549773"/>
    </source>
</evidence>
<dbReference type="PANTHER" id="PTHR30353">
    <property type="entry name" value="INNER MEMBRANE PROTEIN DEDA-RELATED"/>
    <property type="match status" value="1"/>
</dbReference>
<comment type="similarity">
    <text evidence="2 7">Belongs to the DedA family.</text>
</comment>
<keyword evidence="3 7" id="KW-1003">Cell membrane</keyword>
<comment type="caution">
    <text evidence="9">The sequence shown here is derived from an EMBL/GenBank/DDBJ whole genome shotgun (WGS) entry which is preliminary data.</text>
</comment>
<feature type="transmembrane region" description="Helical" evidence="7">
    <location>
        <begin position="66"/>
        <end position="87"/>
    </location>
</feature>
<comment type="subcellular location">
    <subcellularLocation>
        <location evidence="1 7">Cell membrane</location>
        <topology evidence="1 7">Multi-pass membrane protein</topology>
    </subcellularLocation>
</comment>
<evidence type="ECO:0000256" key="1">
    <source>
        <dbReference type="ARBA" id="ARBA00004651"/>
    </source>
</evidence>
<evidence type="ECO:0000256" key="5">
    <source>
        <dbReference type="ARBA" id="ARBA00022989"/>
    </source>
</evidence>
<dbReference type="Proteomes" id="UP001549773">
    <property type="component" value="Unassembled WGS sequence"/>
</dbReference>
<dbReference type="InterPro" id="IPR032818">
    <property type="entry name" value="DedA-like"/>
</dbReference>